<keyword evidence="1" id="KW-0645">Protease</keyword>
<dbReference type="RefSeq" id="WP_112783511.1">
    <property type="nucleotide sequence ID" value="NZ_CP030041.1"/>
</dbReference>
<evidence type="ECO:0000313" key="1">
    <source>
        <dbReference type="EMBL" id="AWW30125.1"/>
    </source>
</evidence>
<gene>
    <name evidence="1" type="ORF">DN752_08315</name>
</gene>
<reference evidence="1 2" key="1">
    <citation type="submission" date="2018-06" db="EMBL/GenBank/DDBJ databases">
        <title>Echinicola strongylocentroti sp. nov., isolated from a sea urchin Strongylocentrotus intermedius.</title>
        <authorList>
            <person name="Bae S.S."/>
        </authorList>
    </citation>
    <scope>NUCLEOTIDE SEQUENCE [LARGE SCALE GENOMIC DNA]</scope>
    <source>
        <strain evidence="1 2">MEBiC08714</strain>
    </source>
</reference>
<organism evidence="1 2">
    <name type="scientific">Echinicola strongylocentroti</name>
    <dbReference type="NCBI Taxonomy" id="1795355"/>
    <lineage>
        <taxon>Bacteria</taxon>
        <taxon>Pseudomonadati</taxon>
        <taxon>Bacteroidota</taxon>
        <taxon>Cytophagia</taxon>
        <taxon>Cytophagales</taxon>
        <taxon>Cyclobacteriaceae</taxon>
        <taxon>Echinicola</taxon>
    </lineage>
</organism>
<accession>A0A2Z4IGS4</accession>
<sequence>MKTKQGLSPFTFSLIAATFIAVLLCGCKAQRVDTQGIVGQVYWIEGNQMPTITDGSDETPAKPERKKVKRTIRIYERTHINQATMGDHLFKDIETPMIAEIETEEDGSFAIGLAPGAYSIFTVEENGYFANVYDLDSYIQPVEVQDNEWNNIQILINYKAAY</sequence>
<dbReference type="GO" id="GO:0004180">
    <property type="term" value="F:carboxypeptidase activity"/>
    <property type="evidence" value="ECO:0007669"/>
    <property type="project" value="UniProtKB-KW"/>
</dbReference>
<keyword evidence="1" id="KW-0378">Hydrolase</keyword>
<evidence type="ECO:0000313" key="2">
    <source>
        <dbReference type="Proteomes" id="UP000248688"/>
    </source>
</evidence>
<dbReference type="PROSITE" id="PS51257">
    <property type="entry name" value="PROKAR_LIPOPROTEIN"/>
    <property type="match status" value="1"/>
</dbReference>
<dbReference type="KEGG" id="est:DN752_08315"/>
<dbReference type="EMBL" id="CP030041">
    <property type="protein sequence ID" value="AWW30125.1"/>
    <property type="molecule type" value="Genomic_DNA"/>
</dbReference>
<name>A0A2Z4IGS4_9BACT</name>
<protein>
    <submittedName>
        <fullName evidence="1">Carboxypeptidase regulatory-like domain-containing protein</fullName>
    </submittedName>
</protein>
<proteinExistence type="predicted"/>
<dbReference type="AlphaFoldDB" id="A0A2Z4IGS4"/>
<keyword evidence="2" id="KW-1185">Reference proteome</keyword>
<dbReference type="Proteomes" id="UP000248688">
    <property type="component" value="Chromosome"/>
</dbReference>
<keyword evidence="1" id="KW-0121">Carboxypeptidase</keyword>
<dbReference type="OrthoDB" id="956632at2"/>